<feature type="transmembrane region" description="Helical" evidence="1">
    <location>
        <begin position="83"/>
        <end position="103"/>
    </location>
</feature>
<dbReference type="InterPro" id="IPR027383">
    <property type="entry name" value="Znf_put"/>
</dbReference>
<gene>
    <name evidence="3" type="ORF">LYSBPC_26130</name>
</gene>
<proteinExistence type="predicted"/>
<sequence length="293" mass="34131">MKNECDIIKDLLPSYIDHLCSEATSAFVEEHIATCKQCAQLVEHMCVEFDMKEQAEKLVGIEQKKPFQKVAYFLKAQKNYTQLLRTLFWISLTITIALSGYSLRIVNELYHEREEAQMLEQEKLTIMEDAFAVLLERKEINESAFQEVFQKYSQHIQHLAVFSVDDSQKFTRLDGGVAYPYSIDYVALQKEPKNMYPINYTQAVFVAGSKGTITASDYDIGTVAMANKQWIVQFEYKESYFERVESAFQTKHYGPSYWTILQLPIVFIMMTVFILGIWLFQKRMMQPVKNMVS</sequence>
<comment type="caution">
    <text evidence="3">The sequence shown here is derived from an EMBL/GenBank/DDBJ whole genome shotgun (WGS) entry which is preliminary data.</text>
</comment>
<dbReference type="Pfam" id="PF13490">
    <property type="entry name" value="zf-HC2"/>
    <property type="match status" value="1"/>
</dbReference>
<protein>
    <recommendedName>
        <fullName evidence="2">Putative zinc-finger domain-containing protein</fullName>
    </recommendedName>
</protein>
<evidence type="ECO:0000259" key="2">
    <source>
        <dbReference type="Pfam" id="PF13490"/>
    </source>
</evidence>
<keyword evidence="1" id="KW-1133">Transmembrane helix</keyword>
<evidence type="ECO:0000313" key="4">
    <source>
        <dbReference type="Proteomes" id="UP001065593"/>
    </source>
</evidence>
<accession>A0ABQ5NMA4</accession>
<feature type="transmembrane region" description="Helical" evidence="1">
    <location>
        <begin position="257"/>
        <end position="280"/>
    </location>
</feature>
<dbReference type="Proteomes" id="UP001065593">
    <property type="component" value="Unassembled WGS sequence"/>
</dbReference>
<name>A0ABQ5NMA4_9BACI</name>
<keyword evidence="1" id="KW-0472">Membrane</keyword>
<reference evidence="3" key="1">
    <citation type="submission" date="2022-08" db="EMBL/GenBank/DDBJ databases">
        <title>Draft genome sequence of Lysinibacillus sp. strain KH24.</title>
        <authorList>
            <person name="Kanbe H."/>
            <person name="Itoh H."/>
        </authorList>
    </citation>
    <scope>NUCLEOTIDE SEQUENCE</scope>
    <source>
        <strain evidence="3">KH24</strain>
    </source>
</reference>
<dbReference type="RefSeq" id="WP_264989279.1">
    <property type="nucleotide sequence ID" value="NZ_BRZA01000003.1"/>
</dbReference>
<evidence type="ECO:0000256" key="1">
    <source>
        <dbReference type="SAM" id="Phobius"/>
    </source>
</evidence>
<dbReference type="EMBL" id="BRZA01000003">
    <property type="protein sequence ID" value="GLC89486.1"/>
    <property type="molecule type" value="Genomic_DNA"/>
</dbReference>
<feature type="domain" description="Putative zinc-finger" evidence="2">
    <location>
        <begin position="5"/>
        <end position="39"/>
    </location>
</feature>
<keyword evidence="1" id="KW-0812">Transmembrane</keyword>
<organism evidence="3 4">
    <name type="scientific">Lysinibacillus piscis</name>
    <dbReference type="NCBI Taxonomy" id="2518931"/>
    <lineage>
        <taxon>Bacteria</taxon>
        <taxon>Bacillati</taxon>
        <taxon>Bacillota</taxon>
        <taxon>Bacilli</taxon>
        <taxon>Bacillales</taxon>
        <taxon>Bacillaceae</taxon>
        <taxon>Lysinibacillus</taxon>
    </lineage>
</organism>
<keyword evidence="4" id="KW-1185">Reference proteome</keyword>
<evidence type="ECO:0000313" key="3">
    <source>
        <dbReference type="EMBL" id="GLC89486.1"/>
    </source>
</evidence>